<dbReference type="OrthoDB" id="9782003at2"/>
<dbReference type="InterPro" id="IPR001478">
    <property type="entry name" value="PDZ"/>
</dbReference>
<dbReference type="InterPro" id="IPR036034">
    <property type="entry name" value="PDZ_sf"/>
</dbReference>
<evidence type="ECO:0000259" key="12">
    <source>
        <dbReference type="PROSITE" id="PS50106"/>
    </source>
</evidence>
<feature type="transmembrane region" description="Helical" evidence="11">
    <location>
        <begin position="306"/>
        <end position="325"/>
    </location>
</feature>
<dbReference type="PROSITE" id="PS50106">
    <property type="entry name" value="PDZ"/>
    <property type="match status" value="1"/>
</dbReference>
<keyword evidence="14" id="KW-1185">Reference proteome</keyword>
<evidence type="ECO:0000256" key="6">
    <source>
        <dbReference type="ARBA" id="ARBA00022801"/>
    </source>
</evidence>
<feature type="transmembrane region" description="Helical" evidence="11">
    <location>
        <begin position="89"/>
        <end position="110"/>
    </location>
</feature>
<dbReference type="InterPro" id="IPR004387">
    <property type="entry name" value="Pept_M50_Zn"/>
</dbReference>
<dbReference type="InterPro" id="IPR008915">
    <property type="entry name" value="Peptidase_M50"/>
</dbReference>
<protein>
    <recommendedName>
        <fullName evidence="11">Zinc metalloprotease</fullName>
        <ecNumber evidence="11">3.4.24.-</ecNumber>
    </recommendedName>
</protein>
<accession>A0A0U9HLD2</accession>
<dbReference type="STRING" id="224999.GCA_001485475_02264"/>
<gene>
    <name evidence="13" type="ORF">TSYNT_9484</name>
</gene>
<dbReference type="GO" id="GO:0006508">
    <property type="term" value="P:proteolysis"/>
    <property type="evidence" value="ECO:0007669"/>
    <property type="project" value="UniProtKB-KW"/>
</dbReference>
<dbReference type="EMBL" id="DF977003">
    <property type="protein sequence ID" value="GAQ26220.1"/>
    <property type="molecule type" value="Genomic_DNA"/>
</dbReference>
<comment type="cofactor">
    <cofactor evidence="1 11">
        <name>Zn(2+)</name>
        <dbReference type="ChEBI" id="CHEBI:29105"/>
    </cofactor>
</comment>
<dbReference type="AlphaFoldDB" id="A0A0U9HLD2"/>
<keyword evidence="8 11" id="KW-1133">Transmembrane helix</keyword>
<keyword evidence="6 11" id="KW-0378">Hydrolase</keyword>
<evidence type="ECO:0000256" key="11">
    <source>
        <dbReference type="RuleBase" id="RU362031"/>
    </source>
</evidence>
<evidence type="ECO:0000256" key="8">
    <source>
        <dbReference type="ARBA" id="ARBA00022989"/>
    </source>
</evidence>
<dbReference type="PANTHER" id="PTHR42837">
    <property type="entry name" value="REGULATOR OF SIGMA-E PROTEASE RSEP"/>
    <property type="match status" value="1"/>
</dbReference>
<keyword evidence="9 11" id="KW-0482">Metalloprotease</keyword>
<sequence length="338" mass="37127">MLTLIPTIIVLGALIFFHEFGHFIVAKLSGIKVNEFSMGFGPQILKIKGKETDYFIRLLPLGGYVKMEGEDAATSDPRAFNNKPPLTRLAVILAGPLMNFLIAAILLSAISFSSGIATTQVTVIPGEPAAEAGIRDGDVIYAVDGIKVNSWEDVVDRISNRPKEQVEITVSRNNTLITYNVTAKEDPDTKRGIIGIKTVVVKHSLSRSLQFGIQKTFWITKMILVGLAQMLTGKAAVDVVGPVGIFQIVEEAAKNGIFQVMYIAALISINLGLFNIFPIPALDGGRCVFIILEILRGRPIDLEKEGFIHFIGFVILMIFMIIVLFKDISKLDLIKWIK</sequence>
<dbReference type="Proteomes" id="UP000062160">
    <property type="component" value="Unassembled WGS sequence"/>
</dbReference>
<comment type="subcellular location">
    <subcellularLocation>
        <location evidence="2">Membrane</location>
        <topology evidence="2">Multi-pass membrane protein</topology>
    </subcellularLocation>
</comment>
<keyword evidence="7 11" id="KW-0862">Zinc</keyword>
<evidence type="ECO:0000256" key="2">
    <source>
        <dbReference type="ARBA" id="ARBA00004141"/>
    </source>
</evidence>
<evidence type="ECO:0000256" key="9">
    <source>
        <dbReference type="ARBA" id="ARBA00023049"/>
    </source>
</evidence>
<evidence type="ECO:0000313" key="13">
    <source>
        <dbReference type="EMBL" id="GAQ26220.1"/>
    </source>
</evidence>
<evidence type="ECO:0000256" key="4">
    <source>
        <dbReference type="ARBA" id="ARBA00022670"/>
    </source>
</evidence>
<dbReference type="InterPro" id="IPR041489">
    <property type="entry name" value="PDZ_6"/>
</dbReference>
<dbReference type="NCBIfam" id="TIGR00054">
    <property type="entry name" value="RIP metalloprotease RseP"/>
    <property type="match status" value="1"/>
</dbReference>
<dbReference type="RefSeq" id="WP_059034102.1">
    <property type="nucleotide sequence ID" value="NZ_BSDW01000001.1"/>
</dbReference>
<dbReference type="GO" id="GO:0004222">
    <property type="term" value="F:metalloendopeptidase activity"/>
    <property type="evidence" value="ECO:0007669"/>
    <property type="project" value="InterPro"/>
</dbReference>
<evidence type="ECO:0000256" key="3">
    <source>
        <dbReference type="ARBA" id="ARBA00007931"/>
    </source>
</evidence>
<comment type="similarity">
    <text evidence="3 11">Belongs to the peptidase M50B family.</text>
</comment>
<evidence type="ECO:0000256" key="5">
    <source>
        <dbReference type="ARBA" id="ARBA00022692"/>
    </source>
</evidence>
<evidence type="ECO:0000256" key="10">
    <source>
        <dbReference type="ARBA" id="ARBA00023136"/>
    </source>
</evidence>
<keyword evidence="5 11" id="KW-0812">Transmembrane</keyword>
<evidence type="ECO:0000256" key="1">
    <source>
        <dbReference type="ARBA" id="ARBA00001947"/>
    </source>
</evidence>
<organism evidence="13">
    <name type="scientific">Tepidanaerobacter syntrophicus</name>
    <dbReference type="NCBI Taxonomy" id="224999"/>
    <lineage>
        <taxon>Bacteria</taxon>
        <taxon>Bacillati</taxon>
        <taxon>Bacillota</taxon>
        <taxon>Clostridia</taxon>
        <taxon>Thermosediminibacterales</taxon>
        <taxon>Tepidanaerobacteraceae</taxon>
        <taxon>Tepidanaerobacter</taxon>
    </lineage>
</organism>
<dbReference type="SMART" id="SM00228">
    <property type="entry name" value="PDZ"/>
    <property type="match status" value="1"/>
</dbReference>
<feature type="transmembrane region" description="Helical" evidence="11">
    <location>
        <begin position="260"/>
        <end position="279"/>
    </location>
</feature>
<dbReference type="SUPFAM" id="SSF50156">
    <property type="entry name" value="PDZ domain-like"/>
    <property type="match status" value="1"/>
</dbReference>
<dbReference type="GO" id="GO:0016020">
    <property type="term" value="C:membrane"/>
    <property type="evidence" value="ECO:0007669"/>
    <property type="project" value="UniProtKB-SubCell"/>
</dbReference>
<dbReference type="Gene3D" id="2.30.42.10">
    <property type="match status" value="1"/>
</dbReference>
<dbReference type="CDD" id="cd23081">
    <property type="entry name" value="cpPDZ_EcRseP-like"/>
    <property type="match status" value="1"/>
</dbReference>
<feature type="domain" description="PDZ" evidence="12">
    <location>
        <begin position="123"/>
        <end position="160"/>
    </location>
</feature>
<keyword evidence="11" id="KW-0479">Metal-binding</keyword>
<dbReference type="GO" id="GO:0046872">
    <property type="term" value="F:metal ion binding"/>
    <property type="evidence" value="ECO:0007669"/>
    <property type="project" value="UniProtKB-KW"/>
</dbReference>
<dbReference type="EC" id="3.4.24.-" evidence="11"/>
<proteinExistence type="inferred from homology"/>
<dbReference type="PANTHER" id="PTHR42837:SF2">
    <property type="entry name" value="MEMBRANE METALLOPROTEASE ARASP2, CHLOROPLASTIC-RELATED"/>
    <property type="match status" value="1"/>
</dbReference>
<keyword evidence="10 11" id="KW-0472">Membrane</keyword>
<name>A0A0U9HLD2_9FIRM</name>
<reference evidence="13" key="1">
    <citation type="journal article" date="2016" name="Genome Announc.">
        <title>Draft Genome Sequence of the Syntrophic Lactate-Degrading Bacterium Tepidanaerobacter syntrophicus JLT.</title>
        <authorList>
            <person name="Matsuura N."/>
            <person name="Ohashi A."/>
            <person name="Tourlousse D.M."/>
            <person name="Sekiguchi Y."/>
        </authorList>
    </citation>
    <scope>NUCLEOTIDE SEQUENCE [LARGE SCALE GENOMIC DNA]</scope>
    <source>
        <strain evidence="13">JL</strain>
    </source>
</reference>
<keyword evidence="4 13" id="KW-0645">Protease</keyword>
<dbReference type="Pfam" id="PF17820">
    <property type="entry name" value="PDZ_6"/>
    <property type="match status" value="1"/>
</dbReference>
<evidence type="ECO:0000313" key="14">
    <source>
        <dbReference type="Proteomes" id="UP000062160"/>
    </source>
</evidence>
<evidence type="ECO:0000256" key="7">
    <source>
        <dbReference type="ARBA" id="ARBA00022833"/>
    </source>
</evidence>
<dbReference type="Pfam" id="PF02163">
    <property type="entry name" value="Peptidase_M50"/>
    <property type="match status" value="1"/>
</dbReference>
<dbReference type="CDD" id="cd06163">
    <property type="entry name" value="S2P-M50_PDZ_RseP-like"/>
    <property type="match status" value="1"/>
</dbReference>